<comment type="caution">
    <text evidence="2">The sequence shown here is derived from an EMBL/GenBank/DDBJ whole genome shotgun (WGS) entry which is preliminary data.</text>
</comment>
<sequence length="387" mass="43929">MLKKIMLIFLSASLIYISIPVEKEEVNAATYPGGVSGRGAILMEEESGRVLFEKDAHTPMRIASITKIMTAVLAIESEQLDDWVTISENAEGTEGSSIYLVAGEKIKLRDLVYGLMLRSGNDAAVAIAEHVGGSLEGFVMMMNQKREEIGMLNSAFANPHGLDDHEEHYSTAYDMALLTKYAMEMEEYKEITSTKHYRTEGNEGENYRIFNNKNRLLTQLYEYCTGGKTGYTKRANRTLVTTASKDDVNLIAVTINAPSDWNDHISLYEWAFSNFKIFTVIQEGIVKSVDDDYYRNKVIAEYTFEYPLSEEETENLNTRLVLYKPPTDDRWEEDGHPYPIGTLQIELNNEVIGVVPLKYIEEKEEKAPFWKQWVDQLFMTAGVRGHG</sequence>
<evidence type="ECO:0000313" key="2">
    <source>
        <dbReference type="EMBL" id="MBU9714295.1"/>
    </source>
</evidence>
<dbReference type="Pfam" id="PF00768">
    <property type="entry name" value="Peptidase_S11"/>
    <property type="match status" value="1"/>
</dbReference>
<organism evidence="2 3">
    <name type="scientific">Evansella tamaricis</name>
    <dbReference type="NCBI Taxonomy" id="2069301"/>
    <lineage>
        <taxon>Bacteria</taxon>
        <taxon>Bacillati</taxon>
        <taxon>Bacillota</taxon>
        <taxon>Bacilli</taxon>
        <taxon>Bacillales</taxon>
        <taxon>Bacillaceae</taxon>
        <taxon>Evansella</taxon>
    </lineage>
</organism>
<accession>A0ABS6JKT3</accession>
<dbReference type="PANTHER" id="PTHR21581:SF33">
    <property type="entry name" value="D-ALANYL-D-ALANINE CARBOXYPEPTIDASE DACB"/>
    <property type="match status" value="1"/>
</dbReference>
<keyword evidence="2" id="KW-0645">Protease</keyword>
<protein>
    <submittedName>
        <fullName evidence="2">D-alanyl-D-alanine carboxypeptidase</fullName>
    </submittedName>
</protein>
<dbReference type="InterPro" id="IPR001967">
    <property type="entry name" value="Peptidase_S11_N"/>
</dbReference>
<keyword evidence="2" id="KW-0121">Carboxypeptidase</keyword>
<evidence type="ECO:0000313" key="3">
    <source>
        <dbReference type="Proteomes" id="UP000784880"/>
    </source>
</evidence>
<name>A0ABS6JKT3_9BACI</name>
<feature type="domain" description="Peptidase S11 D-alanyl-D-alanine carboxypeptidase A N-terminal" evidence="1">
    <location>
        <begin position="34"/>
        <end position="258"/>
    </location>
</feature>
<proteinExistence type="predicted"/>
<gene>
    <name evidence="2" type="ORF">KS419_21375</name>
</gene>
<dbReference type="GO" id="GO:0004180">
    <property type="term" value="F:carboxypeptidase activity"/>
    <property type="evidence" value="ECO:0007669"/>
    <property type="project" value="UniProtKB-KW"/>
</dbReference>
<keyword evidence="3" id="KW-1185">Reference proteome</keyword>
<dbReference type="EMBL" id="JAHQCS010000171">
    <property type="protein sequence ID" value="MBU9714295.1"/>
    <property type="molecule type" value="Genomic_DNA"/>
</dbReference>
<dbReference type="Proteomes" id="UP000784880">
    <property type="component" value="Unassembled WGS sequence"/>
</dbReference>
<evidence type="ECO:0000259" key="1">
    <source>
        <dbReference type="Pfam" id="PF00768"/>
    </source>
</evidence>
<reference evidence="2 3" key="1">
    <citation type="submission" date="2021-06" db="EMBL/GenBank/DDBJ databases">
        <title>Bacillus sp. RD4P76, an endophyte from a halophyte.</title>
        <authorList>
            <person name="Sun J.-Q."/>
        </authorList>
    </citation>
    <scope>NUCLEOTIDE SEQUENCE [LARGE SCALE GENOMIC DNA]</scope>
    <source>
        <strain evidence="2 3">CGMCC 1.15917</strain>
    </source>
</reference>
<dbReference type="RefSeq" id="WP_217068747.1">
    <property type="nucleotide sequence ID" value="NZ_JAHQCS010000171.1"/>
</dbReference>
<dbReference type="PANTHER" id="PTHR21581">
    <property type="entry name" value="D-ALANYL-D-ALANINE CARBOXYPEPTIDASE"/>
    <property type="match status" value="1"/>
</dbReference>
<keyword evidence="2" id="KW-0378">Hydrolase</keyword>